<dbReference type="EMBL" id="HBIZ01062625">
    <property type="protein sequence ID" value="CAE0786066.1"/>
    <property type="molecule type" value="Transcribed_RNA"/>
</dbReference>
<proteinExistence type="predicted"/>
<evidence type="ECO:0000256" key="2">
    <source>
        <dbReference type="ARBA" id="ARBA00022737"/>
    </source>
</evidence>
<dbReference type="AlphaFoldDB" id="A0A7S4FC46"/>
<name>A0A7S4FC46_CHRCT</name>
<keyword evidence="2" id="KW-0677">Repeat</keyword>
<dbReference type="PANTHER" id="PTHR19848:SF8">
    <property type="entry name" value="F-BOX AND WD REPEAT DOMAIN CONTAINING 7"/>
    <property type="match status" value="1"/>
</dbReference>
<organism evidence="4">
    <name type="scientific">Chrysotila carterae</name>
    <name type="common">Marine alga</name>
    <name type="synonym">Syracosphaera carterae</name>
    <dbReference type="NCBI Taxonomy" id="13221"/>
    <lineage>
        <taxon>Eukaryota</taxon>
        <taxon>Haptista</taxon>
        <taxon>Haptophyta</taxon>
        <taxon>Prymnesiophyceae</taxon>
        <taxon>Isochrysidales</taxon>
        <taxon>Isochrysidaceae</taxon>
        <taxon>Chrysotila</taxon>
    </lineage>
</organism>
<dbReference type="PANTHER" id="PTHR19848">
    <property type="entry name" value="WD40 REPEAT PROTEIN"/>
    <property type="match status" value="1"/>
</dbReference>
<dbReference type="InterPro" id="IPR015943">
    <property type="entry name" value="WD40/YVTN_repeat-like_dom_sf"/>
</dbReference>
<dbReference type="Gene3D" id="2.130.10.10">
    <property type="entry name" value="YVTN repeat-like/Quinoprotein amine dehydrogenase"/>
    <property type="match status" value="2"/>
</dbReference>
<keyword evidence="1 3" id="KW-0853">WD repeat</keyword>
<dbReference type="InterPro" id="IPR036322">
    <property type="entry name" value="WD40_repeat_dom_sf"/>
</dbReference>
<dbReference type="SMART" id="SM00320">
    <property type="entry name" value="WD40"/>
    <property type="match status" value="5"/>
</dbReference>
<protein>
    <submittedName>
        <fullName evidence="4">Uncharacterized protein</fullName>
    </submittedName>
</protein>
<accession>A0A7S4FC46</accession>
<reference evidence="4" key="1">
    <citation type="submission" date="2021-01" db="EMBL/GenBank/DDBJ databases">
        <authorList>
            <person name="Corre E."/>
            <person name="Pelletier E."/>
            <person name="Niang G."/>
            <person name="Scheremetjew M."/>
            <person name="Finn R."/>
            <person name="Kale V."/>
            <person name="Holt S."/>
            <person name="Cochrane G."/>
            <person name="Meng A."/>
            <person name="Brown T."/>
            <person name="Cohen L."/>
        </authorList>
    </citation>
    <scope>NUCLEOTIDE SEQUENCE</scope>
    <source>
        <strain evidence="4">CCMP645</strain>
    </source>
</reference>
<dbReference type="SUPFAM" id="SSF50978">
    <property type="entry name" value="WD40 repeat-like"/>
    <property type="match status" value="1"/>
</dbReference>
<evidence type="ECO:0000313" key="4">
    <source>
        <dbReference type="EMBL" id="CAE0786066.1"/>
    </source>
</evidence>
<sequence>MDEDTLQLLLQGLAESGYSYALSVLQQEANCQYDPNRFPPAELSRRLAGSASATKSATLGQAENPELSLLSPGEDDYVQQQIRCLDSFHAGNVTCVRWAPDGRLISGSADRSFCVSTGALGDSPESVRVAANAAILSLDVHPVSNLLLVSTMDGSVMLYSIAAAKPLLLQNWRNHIKYVNSVRWQPYSSQPLFASCSFDESVHVYRPAESAEVAGSYELLQRLQCGGVVEAICWANSGTALAAAVRGEYRLHIFTGGALERRTLNLNENGDERHSFTILALDASPDDRWLAAHADVGFVIILCLKTGKQMRRLYGPKGDGFNRPVQAWHPSGKYFYTSNAEAAGPLLVWDVASERIKTELRGHTALVRDMHNHPSMNVLASCGFDRTIRIWAAAEKGPVSQDASMDVLVDGLVQAST</sequence>
<gene>
    <name evidence="4" type="ORF">PCAR00345_LOCUS38774</name>
</gene>
<evidence type="ECO:0000256" key="1">
    <source>
        <dbReference type="ARBA" id="ARBA00022574"/>
    </source>
</evidence>
<dbReference type="InterPro" id="IPR001680">
    <property type="entry name" value="WD40_rpt"/>
</dbReference>
<feature type="repeat" description="WD" evidence="3">
    <location>
        <begin position="360"/>
        <end position="391"/>
    </location>
</feature>
<dbReference type="PROSITE" id="PS50294">
    <property type="entry name" value="WD_REPEATS_REGION"/>
    <property type="match status" value="1"/>
</dbReference>
<dbReference type="PROSITE" id="PS50082">
    <property type="entry name" value="WD_REPEATS_2"/>
    <property type="match status" value="1"/>
</dbReference>
<dbReference type="Pfam" id="PF00400">
    <property type="entry name" value="WD40"/>
    <property type="match status" value="4"/>
</dbReference>
<evidence type="ECO:0000256" key="3">
    <source>
        <dbReference type="PROSITE-ProRule" id="PRU00221"/>
    </source>
</evidence>